<proteinExistence type="predicted"/>
<dbReference type="EMBL" id="BEXD01003854">
    <property type="protein sequence ID" value="GBC02845.1"/>
    <property type="molecule type" value="Genomic_DNA"/>
</dbReference>
<dbReference type="Proteomes" id="UP000247702">
    <property type="component" value="Unassembled WGS sequence"/>
</dbReference>
<gene>
    <name evidence="1" type="ORF">RclHR1_04850013</name>
</gene>
<evidence type="ECO:0000313" key="1">
    <source>
        <dbReference type="EMBL" id="GBC02845.1"/>
    </source>
</evidence>
<dbReference type="AlphaFoldDB" id="A0A2Z6RWS2"/>
<accession>A0A2Z6RWS2</accession>
<protein>
    <submittedName>
        <fullName evidence="1">Uncharacterized protein</fullName>
    </submittedName>
</protein>
<comment type="caution">
    <text evidence="1">The sequence shown here is derived from an EMBL/GenBank/DDBJ whole genome shotgun (WGS) entry which is preliminary data.</text>
</comment>
<evidence type="ECO:0000313" key="2">
    <source>
        <dbReference type="Proteomes" id="UP000247702"/>
    </source>
</evidence>
<organism evidence="1 2">
    <name type="scientific">Rhizophagus clarus</name>
    <dbReference type="NCBI Taxonomy" id="94130"/>
    <lineage>
        <taxon>Eukaryota</taxon>
        <taxon>Fungi</taxon>
        <taxon>Fungi incertae sedis</taxon>
        <taxon>Mucoromycota</taxon>
        <taxon>Glomeromycotina</taxon>
        <taxon>Glomeromycetes</taxon>
        <taxon>Glomerales</taxon>
        <taxon>Glomeraceae</taxon>
        <taxon>Rhizophagus</taxon>
    </lineage>
</organism>
<reference evidence="1 2" key="1">
    <citation type="submission" date="2017-11" db="EMBL/GenBank/DDBJ databases">
        <title>The genome of Rhizophagus clarus HR1 reveals common genetic basis of auxotrophy among arbuscular mycorrhizal fungi.</title>
        <authorList>
            <person name="Kobayashi Y."/>
        </authorList>
    </citation>
    <scope>NUCLEOTIDE SEQUENCE [LARGE SCALE GENOMIC DNA]</scope>
    <source>
        <strain evidence="1 2">HR1</strain>
    </source>
</reference>
<name>A0A2Z6RWS2_9GLOM</name>
<keyword evidence="2" id="KW-1185">Reference proteome</keyword>
<sequence>MYLALSLPLLTYKTTLLNSRSLSLLHPRRKSIQKERKVGISSIVFSQYHRCNTLCAERNWVSWRRVTLCTLL</sequence>